<gene>
    <name evidence="1" type="ORF">H072_6716</name>
</gene>
<keyword evidence="2" id="KW-1185">Reference proteome</keyword>
<protein>
    <submittedName>
        <fullName evidence="1">Uncharacterized protein</fullName>
    </submittedName>
</protein>
<dbReference type="HOGENOM" id="CLU_324397_0_0_1"/>
<evidence type="ECO:0000313" key="1">
    <source>
        <dbReference type="EMBL" id="EPS39572.1"/>
    </source>
</evidence>
<proteinExistence type="predicted"/>
<dbReference type="EMBL" id="AQGS01000467">
    <property type="protein sequence ID" value="EPS39572.1"/>
    <property type="molecule type" value="Genomic_DNA"/>
</dbReference>
<dbReference type="OMA" id="VWTHETR"/>
<reference evidence="2" key="2">
    <citation type="submission" date="2013-04" db="EMBL/GenBank/DDBJ databases">
        <title>Genomic mechanisms accounting for the adaptation to parasitism in nematode-trapping fungi.</title>
        <authorList>
            <person name="Ahren D.G."/>
        </authorList>
    </citation>
    <scope>NUCLEOTIDE SEQUENCE [LARGE SCALE GENOMIC DNA]</scope>
    <source>
        <strain evidence="2">CBS 200.50</strain>
    </source>
</reference>
<name>S8BW75_DACHA</name>
<evidence type="ECO:0000313" key="2">
    <source>
        <dbReference type="Proteomes" id="UP000015100"/>
    </source>
</evidence>
<accession>S8BW75</accession>
<reference evidence="1 2" key="1">
    <citation type="journal article" date="2013" name="PLoS Genet.">
        <title>Genomic mechanisms accounting for the adaptation to parasitism in nematode-trapping fungi.</title>
        <authorList>
            <person name="Meerupati T."/>
            <person name="Andersson K.M."/>
            <person name="Friman E."/>
            <person name="Kumar D."/>
            <person name="Tunlid A."/>
            <person name="Ahren D."/>
        </authorList>
    </citation>
    <scope>NUCLEOTIDE SEQUENCE [LARGE SCALE GENOMIC DNA]</scope>
    <source>
        <strain evidence="1 2">CBS 200.50</strain>
    </source>
</reference>
<dbReference type="Proteomes" id="UP000015100">
    <property type="component" value="Unassembled WGS sequence"/>
</dbReference>
<dbReference type="AlphaFoldDB" id="S8BW75"/>
<comment type="caution">
    <text evidence="1">The sequence shown here is derived from an EMBL/GenBank/DDBJ whole genome shotgun (WGS) entry which is preliminary data.</text>
</comment>
<sequence>MLCDYPDSLFHAQLSVVRLYFDKVENPTLVHIFLDLEPPSQQIQSIDRMVIDIPPDDEPEESEPGEILQDDEELVRDLDTAYLIGRQDSSILPSHHPMQPDIGRTSYRSIQQPSYREIHLCYRSDTKGNGVGAENQFHFSISLLENHIVFHGLTNIDRDSAKNIIMAQNVLGEVMYTAWITQVGIGIPIKDVTFMDLAPSTQSFLKRFKDVSRVGEGFVVKWSRLDRGFDEFWRSLLQFREGKAIESLETRYEAELRYPQVASIEYGLRASIAAKGQPFLLVGLSLGDDTFIERPKTTAELSLWALEYGARLLVECFTNGLDVRENGLPPRPRELDLDNFIPGFRISTFGSSQSANLYLDCPAQDQLAYIYDKERDLLTKVLVLEFEPQNIQNTRYYGVSVGPITESDNSYKFKIALNAILRHIIIVDLPTRSQDGNYAKLEDVIMAAWLKKYPKAVKPIAHATSLRGMIRFFSILKTSPETVRLLDLAYHCVGLTRDSPYAIRWPFHDINTADSKNEGKYRFGTIEDRVAWLLITACPEVSAILKLFTKHVAYLRLAYRINSIVIRWVGKSGFEQPEIFISIIGTQPAGALRAIDKMKLLPEIRSVAILGEIFSLVSLHLNFIEPPPDMQFEPTAEFRTVESRRPVKCPPKVRKIFRDSGLDLAGKRQLSGDNTYIRIETISRTDDLSYETLVSPVDRIIVVPSLVLNDDLDAEIGALRLTKVLFNTWIRHSRIAPLHPNQSKAGRRQQLTRTGHRLITFLRPCEQTVETIKYLWELALKYSDKLRESNPKEIQFRARRTTLTLGPGSKAESDLSSWQVCFFASLQGTTEISSVIRMLLRFHNKVGSKRINSIIVDSFGGRPTISVLLDASRNWRKKDEGEEEEEEEEE</sequence>
<organism evidence="1 2">
    <name type="scientific">Dactylellina haptotyla (strain CBS 200.50)</name>
    <name type="common">Nematode-trapping fungus</name>
    <name type="synonym">Monacrosporium haptotylum</name>
    <dbReference type="NCBI Taxonomy" id="1284197"/>
    <lineage>
        <taxon>Eukaryota</taxon>
        <taxon>Fungi</taxon>
        <taxon>Dikarya</taxon>
        <taxon>Ascomycota</taxon>
        <taxon>Pezizomycotina</taxon>
        <taxon>Orbiliomycetes</taxon>
        <taxon>Orbiliales</taxon>
        <taxon>Orbiliaceae</taxon>
        <taxon>Dactylellina</taxon>
    </lineage>
</organism>
<dbReference type="OrthoDB" id="5366530at2759"/>